<feature type="region of interest" description="Disordered" evidence="5">
    <location>
        <begin position="968"/>
        <end position="1001"/>
    </location>
</feature>
<dbReference type="Proteomes" id="UP001164286">
    <property type="component" value="Unassembled WGS sequence"/>
</dbReference>
<feature type="compositionally biased region" description="Low complexity" evidence="5">
    <location>
        <begin position="335"/>
        <end position="350"/>
    </location>
</feature>
<reference evidence="6" key="1">
    <citation type="journal article" date="2022" name="G3 (Bethesda)">
        <title>High quality genome of the basidiomycete yeast Dioszegia hungarica PDD-24b-2 isolated from cloud water.</title>
        <authorList>
            <person name="Jarrige D."/>
            <person name="Haridas S."/>
            <person name="Bleykasten-Grosshans C."/>
            <person name="Joly M."/>
            <person name="Nadalig T."/>
            <person name="Sancelme M."/>
            <person name="Vuilleumier S."/>
            <person name="Grigoriev I.V."/>
            <person name="Amato P."/>
            <person name="Bringel F."/>
        </authorList>
    </citation>
    <scope>NUCLEOTIDE SEQUENCE</scope>
    <source>
        <strain evidence="6">PDD-24b-2</strain>
    </source>
</reference>
<dbReference type="GO" id="GO:0005737">
    <property type="term" value="C:cytoplasm"/>
    <property type="evidence" value="ECO:0007669"/>
    <property type="project" value="TreeGrafter"/>
</dbReference>
<evidence type="ECO:0000256" key="3">
    <source>
        <dbReference type="ARBA" id="ARBA00048679"/>
    </source>
</evidence>
<keyword evidence="4" id="KW-0175">Coiled coil</keyword>
<dbReference type="InterPro" id="IPR050839">
    <property type="entry name" value="Rho-assoc_Ser/Thr_Kinase"/>
</dbReference>
<comment type="catalytic activity">
    <reaction evidence="2">
        <text>L-threonyl-[protein] + ATP = O-phospho-L-threonyl-[protein] + ADP + H(+)</text>
        <dbReference type="Rhea" id="RHEA:46608"/>
        <dbReference type="Rhea" id="RHEA-COMP:11060"/>
        <dbReference type="Rhea" id="RHEA-COMP:11605"/>
        <dbReference type="ChEBI" id="CHEBI:15378"/>
        <dbReference type="ChEBI" id="CHEBI:30013"/>
        <dbReference type="ChEBI" id="CHEBI:30616"/>
        <dbReference type="ChEBI" id="CHEBI:61977"/>
        <dbReference type="ChEBI" id="CHEBI:456216"/>
        <dbReference type="EC" id="2.7.11.1"/>
    </reaction>
</comment>
<evidence type="ECO:0000313" key="7">
    <source>
        <dbReference type="Proteomes" id="UP001164286"/>
    </source>
</evidence>
<evidence type="ECO:0000256" key="4">
    <source>
        <dbReference type="SAM" id="Coils"/>
    </source>
</evidence>
<comment type="catalytic activity">
    <reaction evidence="3">
        <text>L-seryl-[protein] + ATP = O-phospho-L-seryl-[protein] + ADP + H(+)</text>
        <dbReference type="Rhea" id="RHEA:17989"/>
        <dbReference type="Rhea" id="RHEA-COMP:9863"/>
        <dbReference type="Rhea" id="RHEA-COMP:11604"/>
        <dbReference type="ChEBI" id="CHEBI:15378"/>
        <dbReference type="ChEBI" id="CHEBI:29999"/>
        <dbReference type="ChEBI" id="CHEBI:30616"/>
        <dbReference type="ChEBI" id="CHEBI:83421"/>
        <dbReference type="ChEBI" id="CHEBI:456216"/>
        <dbReference type="EC" id="2.7.11.1"/>
    </reaction>
</comment>
<proteinExistence type="predicted"/>
<dbReference type="PANTHER" id="PTHR22988:SF71">
    <property type="entry name" value="CITRON RHO-INTERACTING KINASE"/>
    <property type="match status" value="1"/>
</dbReference>
<sequence length="1001" mass="108874">MSASGSSTTASPPVPAVAARLKAKKRMMTLVNPADPEDFSTDSMVPYSSPEKHERGSRETTPAVSVPVIQHTPLAVPDFGVKGILRPAGTPGSGNGVRFFPKNRFRVITPREELGGPSTPQKKPVAPPPPASPSFFSQLLSVVPAMSPRRAPPVELAPPPEADESWERPGEEGEISLVASSVVSAEHSTVLGDEEEGDDGASLEVPWTGPAEVHSSPLFIPIEGCSKDISIQDIHPPEISMDRWKARMQGQEDVSNLLSTSLPGCSETSFSIGSMAGPSFLPPRPACASPLPATAAAEDISSVSWMKAEQSSMLSVQEEEDNPTIRRRLSPIPSPGQQPTSKSPSPTKPGLGLVVDRQRSPPHIASPRPTRQAKAFTSIFADMSAEQAELSWPLSRSTSGGSKLAGLVLQADETTFHSFLPSSPAPATVPLPSTSPTSEPPRRVLPGLTPKSAQTPGNDTEFFDAASSFFAGTPCPIKPLSSASTSLPSGTLTSLRPSAYTGGSLGRHAHVSLGVLANPTKNLFEAQRTHTAALSSELDMYRNLTHKLGKEVEERDKALAEMNLRLVESEMRTAEAGQSSIEVLRSSRAAIGKRKSLSPSPTPSPLAAKSVQAAAGREAQAARAEVEGEVRDLEIRLQKALAESREMREEAERSRRQAEAWEGEKVEMLQLVSGMEDRERDMEVAMSRQDAELRAELEETQRDLEATREGAEAVHAELESLRREREADGKEIERLGQSVEKAREGRRREDGLRDELEQAKREMEELQGERVEMERELDGERRANGDMEVMVHELKIALHQAQSALVEVSTTAQRDLDTLEKEASRLRAESSSKDLELMILQRRKNELKEDREMLNVALDSKQQEVELLKRKLARFSQATPLGVSQRPNLDIGAGKHHAGVQTPMPSTQHFKLHPTTAAPATEYNTKRRSSASYATPLAGNGRAMRSGAMMLMEDQRTSTVVKERVMRRVASGSHGQGENVPVARETHERERRNSRRESVLA</sequence>
<keyword evidence="1" id="KW-0597">Phosphoprotein</keyword>
<feature type="coiled-coil region" evidence="4">
    <location>
        <begin position="809"/>
        <end position="878"/>
    </location>
</feature>
<dbReference type="GO" id="GO:0031032">
    <property type="term" value="P:actomyosin structure organization"/>
    <property type="evidence" value="ECO:0007669"/>
    <property type="project" value="TreeGrafter"/>
</dbReference>
<feature type="region of interest" description="Disordered" evidence="5">
    <location>
        <begin position="419"/>
        <end position="456"/>
    </location>
</feature>
<comment type="caution">
    <text evidence="6">The sequence shown here is derived from an EMBL/GenBank/DDBJ whole genome shotgun (WGS) entry which is preliminary data.</text>
</comment>
<dbReference type="RefSeq" id="XP_052947492.1">
    <property type="nucleotide sequence ID" value="XM_053092535.1"/>
</dbReference>
<evidence type="ECO:0000256" key="5">
    <source>
        <dbReference type="SAM" id="MobiDB-lite"/>
    </source>
</evidence>
<organism evidence="6 7">
    <name type="scientific">Dioszegia hungarica</name>
    <dbReference type="NCBI Taxonomy" id="4972"/>
    <lineage>
        <taxon>Eukaryota</taxon>
        <taxon>Fungi</taxon>
        <taxon>Dikarya</taxon>
        <taxon>Basidiomycota</taxon>
        <taxon>Agaricomycotina</taxon>
        <taxon>Tremellomycetes</taxon>
        <taxon>Tremellales</taxon>
        <taxon>Bulleribasidiaceae</taxon>
        <taxon>Dioszegia</taxon>
    </lineage>
</organism>
<feature type="region of interest" description="Disordered" evidence="5">
    <location>
        <begin position="718"/>
        <end position="754"/>
    </location>
</feature>
<feature type="coiled-coil region" evidence="4">
    <location>
        <begin position="616"/>
        <end position="664"/>
    </location>
</feature>
<evidence type="ECO:0000313" key="6">
    <source>
        <dbReference type="EMBL" id="KAI9637715.1"/>
    </source>
</evidence>
<dbReference type="GeneID" id="77731740"/>
<evidence type="ECO:0000256" key="2">
    <source>
        <dbReference type="ARBA" id="ARBA00047899"/>
    </source>
</evidence>
<gene>
    <name evidence="6" type="ORF">MKK02DRAFT_43643</name>
</gene>
<protein>
    <submittedName>
        <fullName evidence="6">Uncharacterized protein</fullName>
    </submittedName>
</protein>
<feature type="region of interest" description="Disordered" evidence="5">
    <location>
        <begin position="111"/>
        <end position="131"/>
    </location>
</feature>
<feature type="region of interest" description="Disordered" evidence="5">
    <location>
        <begin position="311"/>
        <end position="372"/>
    </location>
</feature>
<feature type="region of interest" description="Disordered" evidence="5">
    <location>
        <begin position="30"/>
        <end position="69"/>
    </location>
</feature>
<accession>A0AA38HC99</accession>
<feature type="region of interest" description="Disordered" evidence="5">
    <location>
        <begin position="151"/>
        <end position="171"/>
    </location>
</feature>
<dbReference type="GO" id="GO:0005856">
    <property type="term" value="C:cytoskeleton"/>
    <property type="evidence" value="ECO:0007669"/>
    <property type="project" value="TreeGrafter"/>
</dbReference>
<feature type="region of interest" description="Disordered" evidence="5">
    <location>
        <begin position="919"/>
        <end position="939"/>
    </location>
</feature>
<keyword evidence="7" id="KW-1185">Reference proteome</keyword>
<dbReference type="GO" id="GO:0004674">
    <property type="term" value="F:protein serine/threonine kinase activity"/>
    <property type="evidence" value="ECO:0007669"/>
    <property type="project" value="UniProtKB-EC"/>
</dbReference>
<name>A0AA38HC99_9TREE</name>
<dbReference type="AlphaFoldDB" id="A0AA38HC99"/>
<feature type="compositionally biased region" description="Basic and acidic residues" evidence="5">
    <location>
        <begin position="984"/>
        <end position="1001"/>
    </location>
</feature>
<dbReference type="EMBL" id="JAKWFO010000004">
    <property type="protein sequence ID" value="KAI9637715.1"/>
    <property type="molecule type" value="Genomic_DNA"/>
</dbReference>
<evidence type="ECO:0000256" key="1">
    <source>
        <dbReference type="ARBA" id="ARBA00022553"/>
    </source>
</evidence>
<dbReference type="PANTHER" id="PTHR22988">
    <property type="entry name" value="MYOTONIC DYSTROPHY S/T KINASE-RELATED"/>
    <property type="match status" value="1"/>
</dbReference>